<evidence type="ECO:0000313" key="2">
    <source>
        <dbReference type="Proteomes" id="UP000800035"/>
    </source>
</evidence>
<sequence length="248" mass="29092">MPVSLFAPAALKKASFLGLPLSIRNRIYTEVVLEKLKTPFEEHTLPKVCEQIHEEFVTIYDYYVLSRFRCCLGRTMQDRDTTKFYTWNYHGTTWPNTEEIPPGIAKNLRRCEVRCTIEELGEWDRRSELGNNIFKECLRMLVRTFKDCQHVRMKVTFDHFALSGKRGLLNADETFTRLKDLTEIPGLEEIDFLMPGFREEDFIWRKEQRGKKGRGKANWYRVEVEKPTQSTHCGANVPKGYGLRRGIT</sequence>
<accession>A0A6A5UI77</accession>
<dbReference type="AlphaFoldDB" id="A0A6A5UI77"/>
<keyword evidence="2" id="KW-1185">Reference proteome</keyword>
<organism evidence="1 2">
    <name type="scientific">Byssothecium circinans</name>
    <dbReference type="NCBI Taxonomy" id="147558"/>
    <lineage>
        <taxon>Eukaryota</taxon>
        <taxon>Fungi</taxon>
        <taxon>Dikarya</taxon>
        <taxon>Ascomycota</taxon>
        <taxon>Pezizomycotina</taxon>
        <taxon>Dothideomycetes</taxon>
        <taxon>Pleosporomycetidae</taxon>
        <taxon>Pleosporales</taxon>
        <taxon>Massarineae</taxon>
        <taxon>Massarinaceae</taxon>
        <taxon>Byssothecium</taxon>
    </lineage>
</organism>
<dbReference type="EMBL" id="ML976982">
    <property type="protein sequence ID" value="KAF1960777.1"/>
    <property type="molecule type" value="Genomic_DNA"/>
</dbReference>
<gene>
    <name evidence="1" type="ORF">CC80DRAFT_544170</name>
</gene>
<dbReference type="OrthoDB" id="3754373at2759"/>
<name>A0A6A5UI77_9PLEO</name>
<reference evidence="1" key="1">
    <citation type="journal article" date="2020" name="Stud. Mycol.">
        <title>101 Dothideomycetes genomes: a test case for predicting lifestyles and emergence of pathogens.</title>
        <authorList>
            <person name="Haridas S."/>
            <person name="Albert R."/>
            <person name="Binder M."/>
            <person name="Bloem J."/>
            <person name="Labutti K."/>
            <person name="Salamov A."/>
            <person name="Andreopoulos B."/>
            <person name="Baker S."/>
            <person name="Barry K."/>
            <person name="Bills G."/>
            <person name="Bluhm B."/>
            <person name="Cannon C."/>
            <person name="Castanera R."/>
            <person name="Culley D."/>
            <person name="Daum C."/>
            <person name="Ezra D."/>
            <person name="Gonzalez J."/>
            <person name="Henrissat B."/>
            <person name="Kuo A."/>
            <person name="Liang C."/>
            <person name="Lipzen A."/>
            <person name="Lutzoni F."/>
            <person name="Magnuson J."/>
            <person name="Mondo S."/>
            <person name="Nolan M."/>
            <person name="Ohm R."/>
            <person name="Pangilinan J."/>
            <person name="Park H.-J."/>
            <person name="Ramirez L."/>
            <person name="Alfaro M."/>
            <person name="Sun H."/>
            <person name="Tritt A."/>
            <person name="Yoshinaga Y."/>
            <person name="Zwiers L.-H."/>
            <person name="Turgeon B."/>
            <person name="Goodwin S."/>
            <person name="Spatafora J."/>
            <person name="Crous P."/>
            <person name="Grigoriev I."/>
        </authorList>
    </citation>
    <scope>NUCLEOTIDE SEQUENCE</scope>
    <source>
        <strain evidence="1">CBS 675.92</strain>
    </source>
</reference>
<protein>
    <submittedName>
        <fullName evidence="1">Uncharacterized protein</fullName>
    </submittedName>
</protein>
<evidence type="ECO:0000313" key="1">
    <source>
        <dbReference type="EMBL" id="KAF1960777.1"/>
    </source>
</evidence>
<proteinExistence type="predicted"/>
<dbReference type="Proteomes" id="UP000800035">
    <property type="component" value="Unassembled WGS sequence"/>
</dbReference>